<dbReference type="KEGG" id="psel:GM415_16225"/>
<feature type="binding site" evidence="3">
    <location>
        <begin position="47"/>
        <end position="49"/>
    </location>
    <ligand>
        <name>substrate</name>
    </ligand>
</feature>
<dbReference type="PANTHER" id="PTHR43475">
    <property type="entry name" value="METHYLTHIORIBOSE-1-PHOSPHATE ISOMERASE"/>
    <property type="match status" value="1"/>
</dbReference>
<keyword evidence="5" id="KW-1185">Reference proteome</keyword>
<dbReference type="PANTHER" id="PTHR43475:SF1">
    <property type="entry name" value="METHYLTHIORIBOSE-1-PHOSPHATE ISOMERASE"/>
    <property type="match status" value="1"/>
</dbReference>
<dbReference type="NCBIfam" id="TIGR00512">
    <property type="entry name" value="salvage_mtnA"/>
    <property type="match status" value="1"/>
</dbReference>
<dbReference type="EMBL" id="CP046400">
    <property type="protein sequence ID" value="QGY41601.1"/>
    <property type="molecule type" value="Genomic_DNA"/>
</dbReference>
<dbReference type="Proteomes" id="UP000428328">
    <property type="component" value="Chromosome"/>
</dbReference>
<dbReference type="InterPro" id="IPR042529">
    <property type="entry name" value="IF_2B-like_C"/>
</dbReference>
<feature type="binding site" evidence="3">
    <location>
        <position position="196"/>
    </location>
    <ligand>
        <name>substrate</name>
    </ligand>
</feature>
<dbReference type="FunFam" id="1.20.120.420:FF:000003">
    <property type="entry name" value="Methylthioribose-1-phosphate isomerase"/>
    <property type="match status" value="1"/>
</dbReference>
<evidence type="ECO:0000256" key="2">
    <source>
        <dbReference type="ARBA" id="ARBA00023235"/>
    </source>
</evidence>
<protein>
    <recommendedName>
        <fullName evidence="3">Methylthioribose-1-phosphate isomerase</fullName>
        <shortName evidence="3">M1Pi</shortName>
        <shortName evidence="3">MTR-1-P isomerase</shortName>
        <ecNumber evidence="3">5.3.1.23</ecNumber>
    </recommendedName>
    <alternativeName>
        <fullName evidence="3">S-methyl-5-thioribose-1-phosphate isomerase</fullName>
    </alternativeName>
</protein>
<dbReference type="InterPro" id="IPR011559">
    <property type="entry name" value="Initiation_fac_2B_a/b/d"/>
</dbReference>
<proteinExistence type="inferred from homology"/>
<dbReference type="NCBIfam" id="NF004326">
    <property type="entry name" value="PRK05720.1"/>
    <property type="match status" value="1"/>
</dbReference>
<feature type="binding site" evidence="3">
    <location>
        <position position="89"/>
    </location>
    <ligand>
        <name>substrate</name>
    </ligand>
</feature>
<feature type="site" description="Transition state stabilizer" evidence="3">
    <location>
        <position position="157"/>
    </location>
</feature>
<dbReference type="Pfam" id="PF01008">
    <property type="entry name" value="IF-2B"/>
    <property type="match status" value="1"/>
</dbReference>
<keyword evidence="3" id="KW-0486">Methionine biosynthesis</keyword>
<organism evidence="4 5">
    <name type="scientific">Pseudodesulfovibrio cashew</name>
    <dbReference type="NCBI Taxonomy" id="2678688"/>
    <lineage>
        <taxon>Bacteria</taxon>
        <taxon>Pseudomonadati</taxon>
        <taxon>Thermodesulfobacteriota</taxon>
        <taxon>Desulfovibrionia</taxon>
        <taxon>Desulfovibrionales</taxon>
        <taxon>Desulfovibrionaceae</taxon>
    </lineage>
</organism>
<dbReference type="Gene3D" id="1.20.120.420">
    <property type="entry name" value="translation initiation factor eif-2b, domain 1"/>
    <property type="match status" value="1"/>
</dbReference>
<dbReference type="FunFam" id="3.40.50.10470:FF:000006">
    <property type="entry name" value="Methylthioribose-1-phosphate isomerase"/>
    <property type="match status" value="1"/>
</dbReference>
<dbReference type="NCBIfam" id="TIGR00524">
    <property type="entry name" value="eIF-2B_rel"/>
    <property type="match status" value="1"/>
</dbReference>
<comment type="function">
    <text evidence="3">Catalyzes the interconversion of methylthioribose-1-phosphate (MTR-1-P) into methylthioribulose-1-phosphate (MTRu-1-P).</text>
</comment>
<evidence type="ECO:0000313" key="4">
    <source>
        <dbReference type="EMBL" id="QGY41601.1"/>
    </source>
</evidence>
<dbReference type="RefSeq" id="WP_158950025.1">
    <property type="nucleotide sequence ID" value="NZ_CP046400.1"/>
</dbReference>
<feature type="active site" description="Proton donor" evidence="3">
    <location>
        <position position="237"/>
    </location>
</feature>
<accession>A0A6I6JHE4</accession>
<dbReference type="HAMAP" id="MF_01678">
    <property type="entry name" value="Salvage_MtnA"/>
    <property type="match status" value="1"/>
</dbReference>
<dbReference type="InterPro" id="IPR037171">
    <property type="entry name" value="NagB/RpiA_transferase-like"/>
</dbReference>
<dbReference type="GO" id="GO:0019509">
    <property type="term" value="P:L-methionine salvage from methylthioadenosine"/>
    <property type="evidence" value="ECO:0007669"/>
    <property type="project" value="UniProtKB-UniRule"/>
</dbReference>
<name>A0A6I6JHE4_9BACT</name>
<dbReference type="EC" id="5.3.1.23" evidence="3"/>
<dbReference type="InterPro" id="IPR000649">
    <property type="entry name" value="IF-2B-related"/>
</dbReference>
<comment type="similarity">
    <text evidence="3">Belongs to the EIF-2B alpha/beta/delta subunits family. MtnA subfamily.</text>
</comment>
<dbReference type="InterPro" id="IPR027363">
    <property type="entry name" value="M1Pi_N"/>
</dbReference>
<dbReference type="InterPro" id="IPR005251">
    <property type="entry name" value="IF-M1Pi"/>
</dbReference>
<gene>
    <name evidence="3 4" type="primary">mtnA</name>
    <name evidence="4" type="ORF">GM415_16225</name>
</gene>
<feature type="binding site" evidence="3">
    <location>
        <begin position="247"/>
        <end position="248"/>
    </location>
    <ligand>
        <name>substrate</name>
    </ligand>
</feature>
<comment type="catalytic activity">
    <reaction evidence="3">
        <text>5-(methylsulfanyl)-alpha-D-ribose 1-phosphate = 5-(methylsulfanyl)-D-ribulose 1-phosphate</text>
        <dbReference type="Rhea" id="RHEA:19989"/>
        <dbReference type="ChEBI" id="CHEBI:58533"/>
        <dbReference type="ChEBI" id="CHEBI:58548"/>
        <dbReference type="EC" id="5.3.1.23"/>
    </reaction>
</comment>
<sequence>MTEHIQFSDEKDALILLDQRYLPNREDWFECKTTDDICYALVVMVVRGAPAIGVTAAYGCYLAGREVQGMDGDWKANLEKKLDQIHDARPTAVNLRWAVREMRRVWKEAGDVSLEELLATWLKRAKEIHAADIEMCELIGKFGGELMDDGDTIMTHCNAGALATAGYGTALGVVRGAIDQGKKVSVIANETRPFLQGARLTAYELHKDGIPVKVACDNACALLMKRGLVDKVVVGADRIAANGDAVNKIGTFGVAVLADRFNIPFYVAAPQYTIDPETPTGDDVPIEDRDPREVTHIGDHRIPPEGVEVYNLAFDPTPNELIAGIITEKGVLYPPYKEAIKKLFEEYPEG</sequence>
<dbReference type="UniPathway" id="UPA00904">
    <property type="reaction ID" value="UER00874"/>
</dbReference>
<comment type="pathway">
    <text evidence="3">Amino-acid biosynthesis; L-methionine biosynthesis via salvage pathway; L-methionine from S-methyl-5-thio-alpha-D-ribose 1-phosphate: step 1/6.</text>
</comment>
<evidence type="ECO:0000313" key="5">
    <source>
        <dbReference type="Proteomes" id="UP000428328"/>
    </source>
</evidence>
<keyword evidence="2 3" id="KW-0413">Isomerase</keyword>
<dbReference type="GO" id="GO:0046523">
    <property type="term" value="F:S-methyl-5-thioribose-1-phosphate isomerase activity"/>
    <property type="evidence" value="ECO:0007669"/>
    <property type="project" value="UniProtKB-UniRule"/>
</dbReference>
<dbReference type="Gene3D" id="3.40.50.10470">
    <property type="entry name" value="Translation initiation factor eif-2b, domain 2"/>
    <property type="match status" value="1"/>
</dbReference>
<dbReference type="AlphaFoldDB" id="A0A6I6JHE4"/>
<reference evidence="4 5" key="1">
    <citation type="submission" date="2019-11" db="EMBL/GenBank/DDBJ databases">
        <authorList>
            <person name="Zheng R.K."/>
            <person name="Sun C.M."/>
        </authorList>
    </citation>
    <scope>NUCLEOTIDE SEQUENCE [LARGE SCALE GENOMIC DNA]</scope>
    <source>
        <strain evidence="4 5">SRB007</strain>
    </source>
</reference>
<dbReference type="SUPFAM" id="SSF100950">
    <property type="entry name" value="NagB/RpiA/CoA transferase-like"/>
    <property type="match status" value="1"/>
</dbReference>
<evidence type="ECO:0000256" key="3">
    <source>
        <dbReference type="HAMAP-Rule" id="MF_01678"/>
    </source>
</evidence>
<keyword evidence="1 3" id="KW-0028">Amino-acid biosynthesis</keyword>
<evidence type="ECO:0000256" key="1">
    <source>
        <dbReference type="ARBA" id="ARBA00022605"/>
    </source>
</evidence>